<dbReference type="AlphaFoldDB" id="A0A7H8QV38"/>
<sequence>MTTQKAVVITLPHTGSLVSDGRMPTLRDDCILVKTVSVAVNPSDWKLITFLAPSGVHVGCDYSGVVEAVGKDVKKKFTKGDGVCGFVHGSNPMQPEDGAFAEYIVAKGDLQIKIPDGMSFQEATTLGAGINTVGQVYKNLRLNLPTNPIKNAVPILIYAGSTATGTLAIQFAKLSGYMVLTTCSPHNFDLVRRFGADAVFDYNDPGAAREIRQSTNNNLKLVLDCISDDASMEFCDNALSTEGGEYNSWPSVAIERANVNSSQTIVYTSIGETFELGPLSFPAKPEDKAFAQEFLAIAEPLLAENKITVHPVKLGKGGLQGVLDGIEQLKAGKVSGEKLVYNVAETPN</sequence>
<evidence type="ECO:0000256" key="2">
    <source>
        <dbReference type="ARBA" id="ARBA00023002"/>
    </source>
</evidence>
<dbReference type="SMART" id="SM00829">
    <property type="entry name" value="PKS_ER"/>
    <property type="match status" value="1"/>
</dbReference>
<dbReference type="Gene3D" id="3.40.50.720">
    <property type="entry name" value="NAD(P)-binding Rossmann-like Domain"/>
    <property type="match status" value="1"/>
</dbReference>
<name>A0A7H8QV38_TALRU</name>
<dbReference type="RefSeq" id="XP_035343844.1">
    <property type="nucleotide sequence ID" value="XM_035487951.1"/>
</dbReference>
<reference evidence="5" key="1">
    <citation type="submission" date="2020-06" db="EMBL/GenBank/DDBJ databases">
        <title>A chromosome-scale genome assembly of Talaromyces rugulosus W13939.</title>
        <authorList>
            <person name="Wang B."/>
            <person name="Guo L."/>
            <person name="Ye K."/>
            <person name="Wang L."/>
        </authorList>
    </citation>
    <scope>NUCLEOTIDE SEQUENCE [LARGE SCALE GENOMIC DNA]</scope>
    <source>
        <strain evidence="5">W13939</strain>
    </source>
</reference>
<accession>A0A7H8QV38</accession>
<dbReference type="Gene3D" id="3.90.180.10">
    <property type="entry name" value="Medium-chain alcohol dehydrogenases, catalytic domain"/>
    <property type="match status" value="1"/>
</dbReference>
<dbReference type="PANTHER" id="PTHR45348:SF2">
    <property type="entry name" value="ZINC-TYPE ALCOHOL DEHYDROGENASE-LIKE PROTEIN C2E1P3.01"/>
    <property type="match status" value="1"/>
</dbReference>
<feature type="domain" description="Enoyl reductase (ER)" evidence="3">
    <location>
        <begin position="15"/>
        <end position="340"/>
    </location>
</feature>
<keyword evidence="2" id="KW-0560">Oxidoreductase</keyword>
<evidence type="ECO:0000313" key="5">
    <source>
        <dbReference type="Proteomes" id="UP000509510"/>
    </source>
</evidence>
<gene>
    <name evidence="4" type="ORF">TRUGW13939_04784</name>
</gene>
<dbReference type="KEGG" id="trg:TRUGW13939_04784"/>
<dbReference type="Pfam" id="PF00107">
    <property type="entry name" value="ADH_zinc_N"/>
    <property type="match status" value="1"/>
</dbReference>
<dbReference type="InterPro" id="IPR013149">
    <property type="entry name" value="ADH-like_C"/>
</dbReference>
<dbReference type="InterPro" id="IPR047122">
    <property type="entry name" value="Trans-enoyl_RdTase-like"/>
</dbReference>
<dbReference type="CDD" id="cd08249">
    <property type="entry name" value="enoyl_reductase_like"/>
    <property type="match status" value="1"/>
</dbReference>
<evidence type="ECO:0000256" key="1">
    <source>
        <dbReference type="ARBA" id="ARBA00008072"/>
    </source>
</evidence>
<dbReference type="Pfam" id="PF08240">
    <property type="entry name" value="ADH_N"/>
    <property type="match status" value="1"/>
</dbReference>
<dbReference type="InterPro" id="IPR020843">
    <property type="entry name" value="ER"/>
</dbReference>
<dbReference type="OrthoDB" id="48317at2759"/>
<dbReference type="GeneID" id="55992284"/>
<protein>
    <recommendedName>
        <fullName evidence="3">Enoyl reductase (ER) domain-containing protein</fullName>
    </recommendedName>
</protein>
<proteinExistence type="inferred from homology"/>
<dbReference type="SUPFAM" id="SSF50129">
    <property type="entry name" value="GroES-like"/>
    <property type="match status" value="1"/>
</dbReference>
<evidence type="ECO:0000259" key="3">
    <source>
        <dbReference type="SMART" id="SM00829"/>
    </source>
</evidence>
<evidence type="ECO:0000313" key="4">
    <source>
        <dbReference type="EMBL" id="QKX57666.1"/>
    </source>
</evidence>
<organism evidence="4 5">
    <name type="scientific">Talaromyces rugulosus</name>
    <name type="common">Penicillium rugulosum</name>
    <dbReference type="NCBI Taxonomy" id="121627"/>
    <lineage>
        <taxon>Eukaryota</taxon>
        <taxon>Fungi</taxon>
        <taxon>Dikarya</taxon>
        <taxon>Ascomycota</taxon>
        <taxon>Pezizomycotina</taxon>
        <taxon>Eurotiomycetes</taxon>
        <taxon>Eurotiomycetidae</taxon>
        <taxon>Eurotiales</taxon>
        <taxon>Trichocomaceae</taxon>
        <taxon>Talaromyces</taxon>
        <taxon>Talaromyces sect. Islandici</taxon>
    </lineage>
</organism>
<dbReference type="Proteomes" id="UP000509510">
    <property type="component" value="Chromosome II"/>
</dbReference>
<dbReference type="PANTHER" id="PTHR45348">
    <property type="entry name" value="HYPOTHETICAL OXIDOREDUCTASE (EUROFUNG)"/>
    <property type="match status" value="1"/>
</dbReference>
<dbReference type="EMBL" id="CP055899">
    <property type="protein sequence ID" value="QKX57666.1"/>
    <property type="molecule type" value="Genomic_DNA"/>
</dbReference>
<dbReference type="InterPro" id="IPR011032">
    <property type="entry name" value="GroES-like_sf"/>
</dbReference>
<dbReference type="SUPFAM" id="SSF51735">
    <property type="entry name" value="NAD(P)-binding Rossmann-fold domains"/>
    <property type="match status" value="1"/>
</dbReference>
<dbReference type="GO" id="GO:0016651">
    <property type="term" value="F:oxidoreductase activity, acting on NAD(P)H"/>
    <property type="evidence" value="ECO:0007669"/>
    <property type="project" value="InterPro"/>
</dbReference>
<dbReference type="InterPro" id="IPR036291">
    <property type="entry name" value="NAD(P)-bd_dom_sf"/>
</dbReference>
<comment type="similarity">
    <text evidence="1">Belongs to the zinc-containing alcohol dehydrogenase family.</text>
</comment>
<keyword evidence="5" id="KW-1185">Reference proteome</keyword>
<dbReference type="InterPro" id="IPR013154">
    <property type="entry name" value="ADH-like_N"/>
</dbReference>